<evidence type="ECO:0000313" key="1">
    <source>
        <dbReference type="EMBL" id="CAE7538844.1"/>
    </source>
</evidence>
<dbReference type="OrthoDB" id="5313at2759"/>
<name>A0A812TUS4_9DINO</name>
<evidence type="ECO:0000313" key="2">
    <source>
        <dbReference type="Proteomes" id="UP000604046"/>
    </source>
</evidence>
<dbReference type="Proteomes" id="UP000604046">
    <property type="component" value="Unassembled WGS sequence"/>
</dbReference>
<protein>
    <submittedName>
        <fullName evidence="1">NovH protein</fullName>
    </submittedName>
</protein>
<gene>
    <name evidence="1" type="primary">novH</name>
    <name evidence="1" type="ORF">SNAT2548_LOCUS30214</name>
</gene>
<reference evidence="1" key="1">
    <citation type="submission" date="2021-02" db="EMBL/GenBank/DDBJ databases">
        <authorList>
            <person name="Dougan E. K."/>
            <person name="Rhodes N."/>
            <person name="Thang M."/>
            <person name="Chan C."/>
        </authorList>
    </citation>
    <scope>NUCLEOTIDE SEQUENCE</scope>
</reference>
<keyword evidence="2" id="KW-1185">Reference proteome</keyword>
<organism evidence="1 2">
    <name type="scientific">Symbiodinium natans</name>
    <dbReference type="NCBI Taxonomy" id="878477"/>
    <lineage>
        <taxon>Eukaryota</taxon>
        <taxon>Sar</taxon>
        <taxon>Alveolata</taxon>
        <taxon>Dinophyceae</taxon>
        <taxon>Suessiales</taxon>
        <taxon>Symbiodiniaceae</taxon>
        <taxon>Symbiodinium</taxon>
    </lineage>
</organism>
<sequence length="194" mass="20930">MGGPKRPRLKLLPWQRCLAVAVCGTCAAAIARGAVFSSTFLELPRRALWLLPLVPLAAPAPALAELEGARERVAAVAQKLEELAKTETFAKVAAGGGDSIRRELGTVGTTSPLFDAEKAFKAMAEEVEDPEVYFETLEKLKEAVTNADADAYSSIFSMNSAAATPPQVYKDRAFKEVQDARAMARELMAMLKMK</sequence>
<comment type="caution">
    <text evidence="1">The sequence shown here is derived from an EMBL/GenBank/DDBJ whole genome shotgun (WGS) entry which is preliminary data.</text>
</comment>
<dbReference type="AlphaFoldDB" id="A0A812TUS4"/>
<proteinExistence type="predicted"/>
<accession>A0A812TUS4</accession>
<dbReference type="EMBL" id="CAJNDS010002595">
    <property type="protein sequence ID" value="CAE7538844.1"/>
    <property type="molecule type" value="Genomic_DNA"/>
</dbReference>